<feature type="compositionally biased region" description="Low complexity" evidence="10">
    <location>
        <begin position="539"/>
        <end position="558"/>
    </location>
</feature>
<keyword evidence="7" id="KW-0943">RNA-mediated gene silencing</keyword>
<keyword evidence="8" id="KW-0804">Transcription</keyword>
<evidence type="ECO:0000256" key="2">
    <source>
        <dbReference type="ARBA" id="ARBA00004496"/>
    </source>
</evidence>
<evidence type="ECO:0000256" key="10">
    <source>
        <dbReference type="SAM" id="MobiDB-lite"/>
    </source>
</evidence>
<name>A0A9P6V0B2_9FUNG</name>
<dbReference type="EMBL" id="JAAAIP010000024">
    <property type="protein sequence ID" value="KAG0328996.1"/>
    <property type="molecule type" value="Genomic_DNA"/>
</dbReference>
<feature type="compositionally biased region" description="Low complexity" evidence="10">
    <location>
        <begin position="667"/>
        <end position="677"/>
    </location>
</feature>
<evidence type="ECO:0000256" key="4">
    <source>
        <dbReference type="ARBA" id="ARBA00014872"/>
    </source>
</evidence>
<dbReference type="InterPro" id="IPR019312">
    <property type="entry name" value="CNOT11"/>
</dbReference>
<evidence type="ECO:0000256" key="3">
    <source>
        <dbReference type="ARBA" id="ARBA00008030"/>
    </source>
</evidence>
<sequence>MITVPPKEIAAFLGSHLDHVLQQTGIEFGQTVAANRQFKAGCALMDVLNAVESVQEQIRAFLQERRTNPTSSRGDLDVSEPVKVRITSLYLLYNLYSRLPIYRNPFLCFFMDIYTTSLRDEQQRPERFVVSVILSGDGDELAPSTAAELISIAQEAESKRVDMQFLEQHLPEVPIEDQVALGWSWESLGQQRWSDRKHGREFLKLMDSLRHAGSAHNTGCDASKSDQSVLETRVRSRVDSEIGSTTTEEQPHRPSEGNGDGDADELEEWEIEAEKHFQDLEDAAPAPVKTSKPKKANEATVNRQQLNAIMEQSAIQPLTFDQEQFMLSQFNTDASKVHIPLPPPESLPGIVDNNPTIAFNLLLYLIQLSADLDGGDALSAGAKLNDTNITGNSGKAGAGSPEPSIVDAYFDTMTHAKRLTLHSLEVVNRLTGSTTLPSRFLHAYIENAIRCCELIEDKVGQARVVRMLCVFLQSMLRNGAITIAGYFHALQSFCVQFARVKEVANLFQSLVEYQRKLDGQSPVPAQGSSHRGPQPPPLQQLQSQSQPQQQQPQQPQQSASRSLAHSISMPSTPTGDIPQRSSWLASSGSISNVKSTLSKHTSLNGFSTPGALSQFIHPGPASPAAGGSIGGASGQNGGGHSTGQSFSNSNGGTSGSYLKTHHKHSSQHSSASGSLFSSPTVMSASVNAFNSGLGNPTSLTLNGNNSGGIGGTGSSGHVSYRSRSGSVVPSSLTLASSSASAAADSANDLDAALRASLRDMEARGESFSNAGSGRAGSNRTAVNGQQQHQTINLGPPKGFNTASHLGNLARGRGARRGG</sequence>
<evidence type="ECO:0000256" key="5">
    <source>
        <dbReference type="ARBA" id="ARBA00022490"/>
    </source>
</evidence>
<feature type="region of interest" description="Disordered" evidence="10">
    <location>
        <begin position="214"/>
        <end position="263"/>
    </location>
</feature>
<dbReference type="GO" id="GO:0005737">
    <property type="term" value="C:cytoplasm"/>
    <property type="evidence" value="ECO:0007669"/>
    <property type="project" value="UniProtKB-SubCell"/>
</dbReference>
<dbReference type="GO" id="GO:0031047">
    <property type="term" value="P:regulatory ncRNA-mediated gene silencing"/>
    <property type="evidence" value="ECO:0007669"/>
    <property type="project" value="UniProtKB-KW"/>
</dbReference>
<evidence type="ECO:0000313" key="12">
    <source>
        <dbReference type="Proteomes" id="UP000738325"/>
    </source>
</evidence>
<comment type="caution">
    <text evidence="11">The sequence shown here is derived from an EMBL/GenBank/DDBJ whole genome shotgun (WGS) entry which is preliminary data.</text>
</comment>
<feature type="compositionally biased region" description="Polar residues" evidence="10">
    <location>
        <begin position="559"/>
        <end position="583"/>
    </location>
</feature>
<comment type="subcellular location">
    <subcellularLocation>
        <location evidence="2">Cytoplasm</location>
    </subcellularLocation>
    <subcellularLocation>
        <location evidence="1">Nucleus</location>
    </subcellularLocation>
</comment>
<feature type="compositionally biased region" description="Gly residues" evidence="10">
    <location>
        <begin position="705"/>
        <end position="714"/>
    </location>
</feature>
<feature type="compositionally biased region" description="Polar residues" evidence="10">
    <location>
        <begin position="766"/>
        <end position="792"/>
    </location>
</feature>
<dbReference type="GO" id="GO:0005634">
    <property type="term" value="C:nucleus"/>
    <property type="evidence" value="ECO:0007669"/>
    <property type="project" value="UniProtKB-SubCell"/>
</dbReference>
<feature type="compositionally biased region" description="Low complexity" evidence="10">
    <location>
        <begin position="642"/>
        <end position="651"/>
    </location>
</feature>
<feature type="region of interest" description="Disordered" evidence="10">
    <location>
        <begin position="614"/>
        <end position="677"/>
    </location>
</feature>
<reference evidence="11" key="1">
    <citation type="journal article" date="2020" name="Fungal Divers.">
        <title>Resolving the Mortierellaceae phylogeny through synthesis of multi-gene phylogenetics and phylogenomics.</title>
        <authorList>
            <person name="Vandepol N."/>
            <person name="Liber J."/>
            <person name="Desiro A."/>
            <person name="Na H."/>
            <person name="Kennedy M."/>
            <person name="Barry K."/>
            <person name="Grigoriev I.V."/>
            <person name="Miller A.N."/>
            <person name="O'Donnell K."/>
            <person name="Stajich J.E."/>
            <person name="Bonito G."/>
        </authorList>
    </citation>
    <scope>NUCLEOTIDE SEQUENCE</scope>
    <source>
        <strain evidence="11">REB-010B</strain>
    </source>
</reference>
<evidence type="ECO:0000256" key="6">
    <source>
        <dbReference type="ARBA" id="ARBA00023015"/>
    </source>
</evidence>
<organism evidence="11 12">
    <name type="scientific">Dissophora globulifera</name>
    <dbReference type="NCBI Taxonomy" id="979702"/>
    <lineage>
        <taxon>Eukaryota</taxon>
        <taxon>Fungi</taxon>
        <taxon>Fungi incertae sedis</taxon>
        <taxon>Mucoromycota</taxon>
        <taxon>Mortierellomycotina</taxon>
        <taxon>Mortierellomycetes</taxon>
        <taxon>Mortierellales</taxon>
        <taxon>Mortierellaceae</taxon>
        <taxon>Dissophora</taxon>
    </lineage>
</organism>
<feature type="region of interest" description="Disordered" evidence="10">
    <location>
        <begin position="519"/>
        <end position="583"/>
    </location>
</feature>
<keyword evidence="12" id="KW-1185">Reference proteome</keyword>
<dbReference type="OrthoDB" id="10265389at2759"/>
<feature type="region of interest" description="Disordered" evidence="10">
    <location>
        <begin position="704"/>
        <end position="724"/>
    </location>
</feature>
<dbReference type="PANTHER" id="PTHR15975:SF0">
    <property type="entry name" value="CCR4-NOT TRANSCRIPTION COMPLEX SUBUNIT 11"/>
    <property type="match status" value="1"/>
</dbReference>
<evidence type="ECO:0000256" key="9">
    <source>
        <dbReference type="ARBA" id="ARBA00023242"/>
    </source>
</evidence>
<gene>
    <name evidence="11" type="ORF">BGZ99_003860</name>
</gene>
<keyword evidence="6" id="KW-0805">Transcription regulation</keyword>
<keyword evidence="5" id="KW-0963">Cytoplasm</keyword>
<proteinExistence type="inferred from homology"/>
<evidence type="ECO:0000256" key="8">
    <source>
        <dbReference type="ARBA" id="ARBA00023163"/>
    </source>
</evidence>
<evidence type="ECO:0000256" key="7">
    <source>
        <dbReference type="ARBA" id="ARBA00023158"/>
    </source>
</evidence>
<comment type="similarity">
    <text evidence="3">Belongs to the CNOT11 family.</text>
</comment>
<protein>
    <recommendedName>
        <fullName evidence="4">CCR4-NOT transcription complex subunit 11</fullName>
    </recommendedName>
</protein>
<feature type="compositionally biased region" description="Gly residues" evidence="10">
    <location>
        <begin position="627"/>
        <end position="641"/>
    </location>
</feature>
<dbReference type="Pfam" id="PF10155">
    <property type="entry name" value="CNOT11"/>
    <property type="match status" value="1"/>
</dbReference>
<feature type="region of interest" description="Disordered" evidence="10">
    <location>
        <begin position="763"/>
        <end position="818"/>
    </location>
</feature>
<evidence type="ECO:0000256" key="1">
    <source>
        <dbReference type="ARBA" id="ARBA00004123"/>
    </source>
</evidence>
<dbReference type="AlphaFoldDB" id="A0A9P6V0B2"/>
<dbReference type="GO" id="GO:0030014">
    <property type="term" value="C:CCR4-NOT complex"/>
    <property type="evidence" value="ECO:0007669"/>
    <property type="project" value="InterPro"/>
</dbReference>
<accession>A0A9P6V0B2</accession>
<dbReference type="Proteomes" id="UP000738325">
    <property type="component" value="Unassembled WGS sequence"/>
</dbReference>
<keyword evidence="9" id="KW-0539">Nucleus</keyword>
<dbReference type="PANTHER" id="PTHR15975">
    <property type="entry name" value="CCR4-NOT TRANSCRIPTION COMPLEX SUBUNIT 11"/>
    <property type="match status" value="1"/>
</dbReference>
<evidence type="ECO:0000313" key="11">
    <source>
        <dbReference type="EMBL" id="KAG0328996.1"/>
    </source>
</evidence>